<gene>
    <name evidence="2" type="ORF">DLNHIDIE_00144</name>
</gene>
<evidence type="ECO:0000313" key="3">
    <source>
        <dbReference type="Proteomes" id="UP000315403"/>
    </source>
</evidence>
<evidence type="ECO:0000256" key="1">
    <source>
        <dbReference type="SAM" id="Phobius"/>
    </source>
</evidence>
<dbReference type="Proteomes" id="UP000315403">
    <property type="component" value="Unassembled WGS sequence"/>
</dbReference>
<protein>
    <recommendedName>
        <fullName evidence="4">Type 4 secretion system PilS N-terminal domain-containing protein</fullName>
    </recommendedName>
</protein>
<reference evidence="2 3" key="1">
    <citation type="submission" date="2019-03" db="EMBL/GenBank/DDBJ databases">
        <title>New insights into Acidothiobacillus thiooxidans sulfur metabolism through coupled gene expression, solution geochemistry, microscopy and spectroscopy analyses.</title>
        <authorList>
            <person name="Camacho D."/>
            <person name="Frazao R."/>
            <person name="Fouillen A."/>
            <person name="Nanci A."/>
            <person name="Lang B.F."/>
            <person name="Apte S.C."/>
            <person name="Baron C."/>
            <person name="Warren L.A."/>
        </authorList>
    </citation>
    <scope>NUCLEOTIDE SEQUENCE [LARGE SCALE GENOMIC DNA]</scope>
    <source>
        <strain evidence="2 3">ATCC 19377</strain>
    </source>
</reference>
<accession>A0A543Q1U4</accession>
<evidence type="ECO:0000313" key="2">
    <source>
        <dbReference type="EMBL" id="TQN50291.1"/>
    </source>
</evidence>
<keyword evidence="1" id="KW-0472">Membrane</keyword>
<organism evidence="2 3">
    <name type="scientific">Acidithiobacillus thiooxidans ATCC 19377</name>
    <dbReference type="NCBI Taxonomy" id="637390"/>
    <lineage>
        <taxon>Bacteria</taxon>
        <taxon>Pseudomonadati</taxon>
        <taxon>Pseudomonadota</taxon>
        <taxon>Acidithiobacillia</taxon>
        <taxon>Acidithiobacillales</taxon>
        <taxon>Acidithiobacillaceae</taxon>
        <taxon>Acidithiobacillus</taxon>
    </lineage>
</organism>
<dbReference type="RefSeq" id="WP_142086141.1">
    <property type="nucleotide sequence ID" value="NZ_SZUV01000001.1"/>
</dbReference>
<name>A0A543Q1U4_ACITH</name>
<evidence type="ECO:0008006" key="4">
    <source>
        <dbReference type="Google" id="ProtNLM"/>
    </source>
</evidence>
<sequence>MMISKCSRVIDRARNALQRIPFFAASAASTEVKNNPDESGFSLIGILAAGLIMTILGVATYGFLSLSGSKSKALFATFTSVAAAAEHYNMSVGAYPTVYGAMVDTNFENDNSTNTNVSTTWNGPYAKDKDMNTSGVLLLNSIATGATLTFEPLTSSSTGALPNGLPYQYALVANNIPASIAHKTTNICNGAHGNSTGADGGQCVLIQGAGGLDQVYYIFAKNQYGAY</sequence>
<dbReference type="EMBL" id="SZUV01000001">
    <property type="protein sequence ID" value="TQN50291.1"/>
    <property type="molecule type" value="Genomic_DNA"/>
</dbReference>
<feature type="transmembrane region" description="Helical" evidence="1">
    <location>
        <begin position="41"/>
        <end position="64"/>
    </location>
</feature>
<comment type="caution">
    <text evidence="2">The sequence shown here is derived from an EMBL/GenBank/DDBJ whole genome shotgun (WGS) entry which is preliminary data.</text>
</comment>
<proteinExistence type="predicted"/>
<keyword evidence="1" id="KW-1133">Transmembrane helix</keyword>
<dbReference type="AlphaFoldDB" id="A0A543Q1U4"/>
<keyword evidence="1" id="KW-0812">Transmembrane</keyword>